<protein>
    <submittedName>
        <fullName evidence="1">ABC transporter, solute-binding protein</fullName>
    </submittedName>
</protein>
<accession>A0A0L7KYK7</accession>
<organism evidence="1 2">
    <name type="scientific">Operophtera brumata</name>
    <name type="common">Winter moth</name>
    <name type="synonym">Phalaena brumata</name>
    <dbReference type="NCBI Taxonomy" id="104452"/>
    <lineage>
        <taxon>Eukaryota</taxon>
        <taxon>Metazoa</taxon>
        <taxon>Ecdysozoa</taxon>
        <taxon>Arthropoda</taxon>
        <taxon>Hexapoda</taxon>
        <taxon>Insecta</taxon>
        <taxon>Pterygota</taxon>
        <taxon>Neoptera</taxon>
        <taxon>Endopterygota</taxon>
        <taxon>Lepidoptera</taxon>
        <taxon>Glossata</taxon>
        <taxon>Ditrysia</taxon>
        <taxon>Geometroidea</taxon>
        <taxon>Geometridae</taxon>
        <taxon>Larentiinae</taxon>
        <taxon>Operophtera</taxon>
    </lineage>
</organism>
<sequence length="183" mass="20821">MNEADGDGENYPVWLNRTFVPVPEGDADCVAVERVQHDKPWLNRTFVPVPEGDADYVAVERVQHDKPVFLDLPCVLERPFACDRVVIVRELNTVRCRTGLYRVFDGRMEWSQAASYCLLRDMTSDRERTEHGPMPYGTVPRLRRTDGVEPSGFLLPAERHDVSIHYASSTDGWSGAKRRLTAC</sequence>
<dbReference type="EMBL" id="JTDY01004385">
    <property type="protein sequence ID" value="KOB68225.1"/>
    <property type="molecule type" value="Genomic_DNA"/>
</dbReference>
<dbReference type="AlphaFoldDB" id="A0A0L7KYK7"/>
<proteinExistence type="predicted"/>
<gene>
    <name evidence="1" type="ORF">OBRU01_18600</name>
</gene>
<evidence type="ECO:0000313" key="2">
    <source>
        <dbReference type="Proteomes" id="UP000037510"/>
    </source>
</evidence>
<keyword evidence="2" id="KW-1185">Reference proteome</keyword>
<dbReference type="Proteomes" id="UP000037510">
    <property type="component" value="Unassembled WGS sequence"/>
</dbReference>
<evidence type="ECO:0000313" key="1">
    <source>
        <dbReference type="EMBL" id="KOB68225.1"/>
    </source>
</evidence>
<dbReference type="STRING" id="104452.A0A0L7KYK7"/>
<reference evidence="1 2" key="1">
    <citation type="journal article" date="2015" name="Genome Biol. Evol.">
        <title>The genome of winter moth (Operophtera brumata) provides a genomic perspective on sexual dimorphism and phenology.</title>
        <authorList>
            <person name="Derks M.F."/>
            <person name="Smit S."/>
            <person name="Salis L."/>
            <person name="Schijlen E."/>
            <person name="Bossers A."/>
            <person name="Mateman C."/>
            <person name="Pijl A.S."/>
            <person name="de Ridder D."/>
            <person name="Groenen M.A."/>
            <person name="Visser M.E."/>
            <person name="Megens H.J."/>
        </authorList>
    </citation>
    <scope>NUCLEOTIDE SEQUENCE [LARGE SCALE GENOMIC DNA]</scope>
    <source>
        <strain evidence="1">WM2013NL</strain>
        <tissue evidence="1">Head and thorax</tissue>
    </source>
</reference>
<name>A0A0L7KYK7_OPEBR</name>
<comment type="caution">
    <text evidence="1">The sequence shown here is derived from an EMBL/GenBank/DDBJ whole genome shotgun (WGS) entry which is preliminary data.</text>
</comment>